<dbReference type="GO" id="GO:0016811">
    <property type="term" value="F:hydrolase activity, acting on carbon-nitrogen (but not peptide) bonds, in linear amides"/>
    <property type="evidence" value="ECO:0007669"/>
    <property type="project" value="InterPro"/>
</dbReference>
<dbReference type="InterPro" id="IPR022366">
    <property type="entry name" value="Pup_deamidase"/>
</dbReference>
<protein>
    <submittedName>
        <fullName evidence="3">Proteasome accessory factor PafA2</fullName>
    </submittedName>
</protein>
<evidence type="ECO:0000256" key="2">
    <source>
        <dbReference type="PIRSR" id="PIRSR018077-1"/>
    </source>
</evidence>
<evidence type="ECO:0000256" key="1">
    <source>
        <dbReference type="ARBA" id="ARBA00009114"/>
    </source>
</evidence>
<dbReference type="GO" id="GO:0008233">
    <property type="term" value="F:peptidase activity"/>
    <property type="evidence" value="ECO:0007669"/>
    <property type="project" value="InterPro"/>
</dbReference>
<sequence>MASPSERNPDPHRPRVMGLETEYGILLAGGGPLTELQERLDELHPMHLSNAVVRAYGQLVAQRPTGWDYETESPLADQRGFELARSDALAEQLTDVESGLANLVLTNGARLYVDHAHPEYATPEVTTARDAVLWDRAGDQAMVLASRAASEVLGREIRLYRNNTDGKGASYGSHENYLLHRSTPFSRVVVQFTPFLVSRSVVVGAGRVGIGQSSELAGFQLSQRADFFETEVGLETTVNRPIINTRDEPHADARTSRRLHVITGDASSSEYAGWLKVGTAALVLALVEAGTWPDPPRLLDPVRAMHEISHDPTLRATVELDDGRRLSGLDLQQLVLDAVRTHLARAEEDPGAEAAELLTGWQQVLDDLRTDPARCADRLDWVAKQHLLERYRERDGLAWDAPKLALVDLQYADIDPRRSLHAALVARGRMRRLVGEAEVEHARTSPPTDTRAWFRGQCMRRFADQVVAASWDSVIFQLDRERSWIRLPMPDPLRGTRAHVGELFDRAADAGELLALLGS</sequence>
<dbReference type="Pfam" id="PF03136">
    <property type="entry name" value="Pup_ligase"/>
    <property type="match status" value="1"/>
</dbReference>
<dbReference type="PIRSF" id="PIRSF018077">
    <property type="entry name" value="UCP018077"/>
    <property type="match status" value="1"/>
</dbReference>
<dbReference type="GO" id="GO:0070490">
    <property type="term" value="P:protein pupylation"/>
    <property type="evidence" value="ECO:0007669"/>
    <property type="project" value="TreeGrafter"/>
</dbReference>
<dbReference type="PANTHER" id="PTHR42307">
    <property type="entry name" value="PUP DEAMIDASE/DEPUPYLASE"/>
    <property type="match status" value="1"/>
</dbReference>
<dbReference type="GO" id="GO:0005524">
    <property type="term" value="F:ATP binding"/>
    <property type="evidence" value="ECO:0007669"/>
    <property type="project" value="TreeGrafter"/>
</dbReference>
<reference evidence="3 4" key="1">
    <citation type="submission" date="2019-12" db="EMBL/GenBank/DDBJ databases">
        <title>Auraticoccus cholistani sp. nov., an actinomycete isolated from soil of Cholistan desert.</title>
        <authorList>
            <person name="Cheema M.T."/>
        </authorList>
    </citation>
    <scope>NUCLEOTIDE SEQUENCE [LARGE SCALE GENOMIC DNA]</scope>
    <source>
        <strain evidence="3 4">F435</strain>
    </source>
</reference>
<dbReference type="NCBIfam" id="TIGR03688">
    <property type="entry name" value="depupylase_Dop"/>
    <property type="match status" value="1"/>
</dbReference>
<proteinExistence type="inferred from homology"/>
<dbReference type="GO" id="GO:0000502">
    <property type="term" value="C:proteasome complex"/>
    <property type="evidence" value="ECO:0007669"/>
    <property type="project" value="UniProtKB-KW"/>
</dbReference>
<dbReference type="EMBL" id="WPCU01000005">
    <property type="protein sequence ID" value="MVA75893.1"/>
    <property type="molecule type" value="Genomic_DNA"/>
</dbReference>
<organism evidence="3 4">
    <name type="scientific">Auraticoccus cholistanensis</name>
    <dbReference type="NCBI Taxonomy" id="2656650"/>
    <lineage>
        <taxon>Bacteria</taxon>
        <taxon>Bacillati</taxon>
        <taxon>Actinomycetota</taxon>
        <taxon>Actinomycetes</taxon>
        <taxon>Propionibacteriales</taxon>
        <taxon>Propionibacteriaceae</taxon>
        <taxon>Auraticoccus</taxon>
    </lineage>
</organism>
<dbReference type="Proteomes" id="UP000435304">
    <property type="component" value="Unassembled WGS sequence"/>
</dbReference>
<keyword evidence="3" id="KW-0647">Proteasome</keyword>
<dbReference type="PANTHER" id="PTHR42307:SF2">
    <property type="entry name" value="PUP DEAMIDASE_DEPUPYLASE"/>
    <property type="match status" value="1"/>
</dbReference>
<evidence type="ECO:0000313" key="4">
    <source>
        <dbReference type="Proteomes" id="UP000435304"/>
    </source>
</evidence>
<dbReference type="RefSeq" id="WP_156609400.1">
    <property type="nucleotide sequence ID" value="NZ_WPCU01000005.1"/>
</dbReference>
<feature type="active site" description="Proton acceptor" evidence="2">
    <location>
        <position position="114"/>
    </location>
</feature>
<dbReference type="GO" id="GO:0010498">
    <property type="term" value="P:proteasomal protein catabolic process"/>
    <property type="evidence" value="ECO:0007669"/>
    <property type="project" value="InterPro"/>
</dbReference>
<dbReference type="GO" id="GO:0019941">
    <property type="term" value="P:modification-dependent protein catabolic process"/>
    <property type="evidence" value="ECO:0007669"/>
    <property type="project" value="InterPro"/>
</dbReference>
<name>A0A6A9USU3_9ACTN</name>
<comment type="similarity">
    <text evidence="1">Belongs to the Pup ligase/Pup deamidase family. Pup deamidase subfamily.</text>
</comment>
<dbReference type="AlphaFoldDB" id="A0A6A9USU3"/>
<accession>A0A6A9USU3</accession>
<dbReference type="InterPro" id="IPR004347">
    <property type="entry name" value="Pup_ligase/deamidase"/>
</dbReference>
<comment type="caution">
    <text evidence="3">The sequence shown here is derived from an EMBL/GenBank/DDBJ whole genome shotgun (WGS) entry which is preliminary data.</text>
</comment>
<evidence type="ECO:0000313" key="3">
    <source>
        <dbReference type="EMBL" id="MVA75893.1"/>
    </source>
</evidence>
<keyword evidence="4" id="KW-1185">Reference proteome</keyword>
<gene>
    <name evidence="3" type="ORF">GC722_07640</name>
</gene>